<evidence type="ECO:0000256" key="1">
    <source>
        <dbReference type="SAM" id="MobiDB-lite"/>
    </source>
</evidence>
<evidence type="ECO:0000313" key="2">
    <source>
        <dbReference type="EMBL" id="MPC65698.1"/>
    </source>
</evidence>
<dbReference type="AlphaFoldDB" id="A0A5B7H9R4"/>
<organism evidence="2 3">
    <name type="scientific">Portunus trituberculatus</name>
    <name type="common">Swimming crab</name>
    <name type="synonym">Neptunus trituberculatus</name>
    <dbReference type="NCBI Taxonomy" id="210409"/>
    <lineage>
        <taxon>Eukaryota</taxon>
        <taxon>Metazoa</taxon>
        <taxon>Ecdysozoa</taxon>
        <taxon>Arthropoda</taxon>
        <taxon>Crustacea</taxon>
        <taxon>Multicrustacea</taxon>
        <taxon>Malacostraca</taxon>
        <taxon>Eumalacostraca</taxon>
        <taxon>Eucarida</taxon>
        <taxon>Decapoda</taxon>
        <taxon>Pleocyemata</taxon>
        <taxon>Brachyura</taxon>
        <taxon>Eubrachyura</taxon>
        <taxon>Portunoidea</taxon>
        <taxon>Portunidae</taxon>
        <taxon>Portuninae</taxon>
        <taxon>Portunus</taxon>
    </lineage>
</organism>
<feature type="compositionally biased region" description="Basic and acidic residues" evidence="1">
    <location>
        <begin position="1"/>
        <end position="11"/>
    </location>
</feature>
<sequence length="188" mass="21851">MRPRETARDHSSSSPTRSDPPLTQDRPFISSSIFAASKNNFPGKPRSSPLTLPRSPPHQAEGEITLQGSIYLQQQLVDNAVPDLTTVWEPRRRLPFPLLAFPWLQVRQRLLRKSTSLVFYAKERRTREKPTIPLNPRRQLRHWNIFRRDHYKRQQRKHLKTRGKRLNTPLGSVYNPSHPLSTLNVLGA</sequence>
<dbReference type="Proteomes" id="UP000324222">
    <property type="component" value="Unassembled WGS sequence"/>
</dbReference>
<keyword evidence="3" id="KW-1185">Reference proteome</keyword>
<gene>
    <name evidence="2" type="ORF">E2C01_059834</name>
</gene>
<accession>A0A5B7H9R4</accession>
<comment type="caution">
    <text evidence="2">The sequence shown here is derived from an EMBL/GenBank/DDBJ whole genome shotgun (WGS) entry which is preliminary data.</text>
</comment>
<feature type="region of interest" description="Disordered" evidence="1">
    <location>
        <begin position="1"/>
        <end position="60"/>
    </location>
</feature>
<protein>
    <submittedName>
        <fullName evidence="2">Uncharacterized protein</fullName>
    </submittedName>
</protein>
<proteinExistence type="predicted"/>
<feature type="compositionally biased region" description="Polar residues" evidence="1">
    <location>
        <begin position="29"/>
        <end position="40"/>
    </location>
</feature>
<name>A0A5B7H9R4_PORTR</name>
<evidence type="ECO:0000313" key="3">
    <source>
        <dbReference type="Proteomes" id="UP000324222"/>
    </source>
</evidence>
<dbReference type="EMBL" id="VSRR010023703">
    <property type="protein sequence ID" value="MPC65698.1"/>
    <property type="molecule type" value="Genomic_DNA"/>
</dbReference>
<reference evidence="2 3" key="1">
    <citation type="submission" date="2019-05" db="EMBL/GenBank/DDBJ databases">
        <title>Another draft genome of Portunus trituberculatus and its Hox gene families provides insights of decapod evolution.</title>
        <authorList>
            <person name="Jeong J.-H."/>
            <person name="Song I."/>
            <person name="Kim S."/>
            <person name="Choi T."/>
            <person name="Kim D."/>
            <person name="Ryu S."/>
            <person name="Kim W."/>
        </authorList>
    </citation>
    <scope>NUCLEOTIDE SEQUENCE [LARGE SCALE GENOMIC DNA]</scope>
    <source>
        <tissue evidence="2">Muscle</tissue>
    </source>
</reference>